<keyword evidence="1" id="KW-0812">Transmembrane</keyword>
<name>A0A8S5RZM7_9CAUD</name>
<feature type="transmembrane region" description="Helical" evidence="1">
    <location>
        <begin position="7"/>
        <end position="23"/>
    </location>
</feature>
<keyword evidence="1" id="KW-0472">Membrane</keyword>
<protein>
    <submittedName>
        <fullName evidence="2">Uncharacterized protein</fullName>
    </submittedName>
</protein>
<feature type="transmembrane region" description="Helical" evidence="1">
    <location>
        <begin position="29"/>
        <end position="51"/>
    </location>
</feature>
<reference evidence="2" key="1">
    <citation type="journal article" date="2021" name="Proc. Natl. Acad. Sci. U.S.A.">
        <title>A Catalog of Tens of Thousands of Viruses from Human Metagenomes Reveals Hidden Associations with Chronic Diseases.</title>
        <authorList>
            <person name="Tisza M.J."/>
            <person name="Buck C.B."/>
        </authorList>
    </citation>
    <scope>NUCLEOTIDE SEQUENCE</scope>
    <source>
        <strain evidence="2">CtNQV2</strain>
    </source>
</reference>
<dbReference type="EMBL" id="BK032510">
    <property type="protein sequence ID" value="DAF43834.1"/>
    <property type="molecule type" value="Genomic_DNA"/>
</dbReference>
<sequence>MKGVINFFNIIIAPFSILMGFVLEFKYMWLIIALYSSLMLVNITINTIVTSIIEKKYEESYSAFWRTLFVIISAISWTFVIYS</sequence>
<proteinExistence type="predicted"/>
<organism evidence="2">
    <name type="scientific">Myoviridae sp. ctNQV2</name>
    <dbReference type="NCBI Taxonomy" id="2827683"/>
    <lineage>
        <taxon>Viruses</taxon>
        <taxon>Duplodnaviria</taxon>
        <taxon>Heunggongvirae</taxon>
        <taxon>Uroviricota</taxon>
        <taxon>Caudoviricetes</taxon>
    </lineage>
</organism>
<accession>A0A8S5RZM7</accession>
<keyword evidence="1" id="KW-1133">Transmembrane helix</keyword>
<feature type="transmembrane region" description="Helical" evidence="1">
    <location>
        <begin position="63"/>
        <end position="82"/>
    </location>
</feature>
<evidence type="ECO:0000313" key="2">
    <source>
        <dbReference type="EMBL" id="DAF43834.1"/>
    </source>
</evidence>
<evidence type="ECO:0000256" key="1">
    <source>
        <dbReference type="SAM" id="Phobius"/>
    </source>
</evidence>